<dbReference type="EMBL" id="KN647066">
    <property type="protein sequence ID" value="KHN37443.1"/>
    <property type="molecule type" value="Genomic_DNA"/>
</dbReference>
<feature type="DNA-binding region" description="Homeobox" evidence="2">
    <location>
        <begin position="376"/>
        <end position="430"/>
    </location>
</feature>
<gene>
    <name evidence="6" type="ORF">glysoja_042303</name>
</gene>
<dbReference type="PANTHER" id="PTHR47713">
    <property type="entry name" value="HOMEODOMAIN-LIKE SUPERFAMILY PROTEIN"/>
    <property type="match status" value="1"/>
</dbReference>
<keyword evidence="2 3" id="KW-0539">Nucleus</keyword>
<reference evidence="6" key="1">
    <citation type="submission" date="2014-07" db="EMBL/GenBank/DDBJ databases">
        <title>Identification of a novel salt tolerance gene in wild soybean by whole-genome sequencing.</title>
        <authorList>
            <person name="Lam H.-M."/>
            <person name="Qi X."/>
            <person name="Li M.-W."/>
            <person name="Liu X."/>
            <person name="Xie M."/>
            <person name="Ni M."/>
            <person name="Xu X."/>
        </authorList>
    </citation>
    <scope>NUCLEOTIDE SEQUENCE [LARGE SCALE GENOMIC DNA]</scope>
    <source>
        <tissue evidence="6">Root</tissue>
    </source>
</reference>
<accession>A0A0B2RYE1</accession>
<dbReference type="InterPro" id="IPR001356">
    <property type="entry name" value="HD"/>
</dbReference>
<dbReference type="CDD" id="cd00086">
    <property type="entry name" value="homeodomain"/>
    <property type="match status" value="1"/>
</dbReference>
<dbReference type="PANTHER" id="PTHR47713:SF2">
    <property type="entry name" value="HOMEODOMAIN-LIKE SUPERFAMILY PROTEIN"/>
    <property type="match status" value="1"/>
</dbReference>
<evidence type="ECO:0000256" key="2">
    <source>
        <dbReference type="PROSITE-ProRule" id="PRU00108"/>
    </source>
</evidence>
<organism evidence="6">
    <name type="scientific">Glycine soja</name>
    <name type="common">Wild soybean</name>
    <dbReference type="NCBI Taxonomy" id="3848"/>
    <lineage>
        <taxon>Eukaryota</taxon>
        <taxon>Viridiplantae</taxon>
        <taxon>Streptophyta</taxon>
        <taxon>Embryophyta</taxon>
        <taxon>Tracheophyta</taxon>
        <taxon>Spermatophyta</taxon>
        <taxon>Magnoliopsida</taxon>
        <taxon>eudicotyledons</taxon>
        <taxon>Gunneridae</taxon>
        <taxon>Pentapetalae</taxon>
        <taxon>rosids</taxon>
        <taxon>fabids</taxon>
        <taxon>Fabales</taxon>
        <taxon>Fabaceae</taxon>
        <taxon>Papilionoideae</taxon>
        <taxon>50 kb inversion clade</taxon>
        <taxon>NPAAA clade</taxon>
        <taxon>indigoferoid/millettioid clade</taxon>
        <taxon>Phaseoleae</taxon>
        <taxon>Glycine</taxon>
        <taxon>Glycine subgen. Soja</taxon>
    </lineage>
</organism>
<evidence type="ECO:0000256" key="1">
    <source>
        <dbReference type="ARBA" id="ARBA00004123"/>
    </source>
</evidence>
<keyword evidence="4" id="KW-0175">Coiled coil</keyword>
<dbReference type="Gene3D" id="1.20.58.340">
    <property type="entry name" value="Magnesium transport protein CorA, transmembrane region"/>
    <property type="match status" value="1"/>
</dbReference>
<dbReference type="Pfam" id="PF26133">
    <property type="entry name" value="DUF8039"/>
    <property type="match status" value="1"/>
</dbReference>
<sequence>MSQRGSPISEPIQPNIHVLGARVSTKGSNAEAIVNPSPPNHVAPSKPTMGLYVHCQDSTELVALGKTYDGGSTIYNVAYADDVVRVSVDKVINGDTEVPFLTSEIKYVRQALHTFVAWPTTLVKLASNEHEGTSPSKVTDEAVESVNDVVVDDPLREFIKTLVDIYEKPVELVWDVTKFGIPNAAASFTPRWIKVKVLLRDPTDENVIHVVEELQRWLPRLSATSLQQKGDGKEYLGGQNDVEAAEEDESPFEFRALEVALEAICSFLAARTIELEMAISSRNLDRVRKLKSAMTRLTARVQRVRDELEQLLDDDDDMVDLYLSRKVGSSSPVSGSGAANWFAASPTIRSKISRASLATIHLDENDVEELEMLLEVYFSEIDHTLNKLTTIKHKYPTEEMKLVLAEELGLTEKQISGWFCHKRLKYKRLMKDEVVANGRQDCSSGVIQDRGSGLGQDSCGSSKHADHRYLDSKEVESHGLYNLGQFATLDSLCGTKIDNNAPH</sequence>
<dbReference type="Proteomes" id="UP000053555">
    <property type="component" value="Unassembled WGS sequence"/>
</dbReference>
<feature type="domain" description="Homeobox" evidence="5">
    <location>
        <begin position="374"/>
        <end position="429"/>
    </location>
</feature>
<comment type="subcellular location">
    <subcellularLocation>
        <location evidence="1 2 3">Nucleus</location>
    </subcellularLocation>
</comment>
<name>A0A0B2RYE1_GLYSO</name>
<dbReference type="Pfam" id="PF00046">
    <property type="entry name" value="Homeodomain"/>
    <property type="match status" value="1"/>
</dbReference>
<dbReference type="SUPFAM" id="SSF46689">
    <property type="entry name" value="Homeodomain-like"/>
    <property type="match status" value="1"/>
</dbReference>
<dbReference type="PROSITE" id="PS50071">
    <property type="entry name" value="HOMEOBOX_2"/>
    <property type="match status" value="1"/>
</dbReference>
<evidence type="ECO:0000259" key="5">
    <source>
        <dbReference type="PROSITE" id="PS50071"/>
    </source>
</evidence>
<dbReference type="InterPro" id="IPR058352">
    <property type="entry name" value="DUF8039"/>
</dbReference>
<keyword evidence="2 3" id="KW-0371">Homeobox</keyword>
<evidence type="ECO:0000256" key="3">
    <source>
        <dbReference type="RuleBase" id="RU000682"/>
    </source>
</evidence>
<dbReference type="InterPro" id="IPR009057">
    <property type="entry name" value="Homeodomain-like_sf"/>
</dbReference>
<protein>
    <submittedName>
        <fullName evidence="6">Magnesium transporter MRS2-2</fullName>
    </submittedName>
</protein>
<keyword evidence="2 3" id="KW-0238">DNA-binding</keyword>
<feature type="coiled-coil region" evidence="4">
    <location>
        <begin position="287"/>
        <end position="314"/>
    </location>
</feature>
<dbReference type="GO" id="GO:0005634">
    <property type="term" value="C:nucleus"/>
    <property type="evidence" value="ECO:0007669"/>
    <property type="project" value="UniProtKB-SubCell"/>
</dbReference>
<evidence type="ECO:0000313" key="6">
    <source>
        <dbReference type="EMBL" id="KHN37443.1"/>
    </source>
</evidence>
<proteinExistence type="predicted"/>
<dbReference type="SMART" id="SM00389">
    <property type="entry name" value="HOX"/>
    <property type="match status" value="1"/>
</dbReference>
<evidence type="ECO:0000256" key="4">
    <source>
        <dbReference type="SAM" id="Coils"/>
    </source>
</evidence>
<dbReference type="GO" id="GO:0003677">
    <property type="term" value="F:DNA binding"/>
    <property type="evidence" value="ECO:0007669"/>
    <property type="project" value="UniProtKB-UniRule"/>
</dbReference>
<dbReference type="AlphaFoldDB" id="A0A0B2RYE1"/>
<dbReference type="GO" id="GO:0015095">
    <property type="term" value="F:magnesium ion transmembrane transporter activity"/>
    <property type="evidence" value="ECO:0007669"/>
    <property type="project" value="UniProtKB-ARBA"/>
</dbReference>